<dbReference type="PRINTS" id="PR00452">
    <property type="entry name" value="SH3DOMAIN"/>
</dbReference>
<keyword evidence="2" id="KW-0675">Receptor</keyword>
<dbReference type="SUPFAM" id="SSF50044">
    <property type="entry name" value="SH3-domain"/>
    <property type="match status" value="2"/>
</dbReference>
<name>A0A7E6FJA1_9MOLL</name>
<dbReference type="RefSeq" id="XP_036367811.1">
    <property type="nucleotide sequence ID" value="XM_036511918.1"/>
</dbReference>
<dbReference type="PRINTS" id="PR00401">
    <property type="entry name" value="SH2DOMAIN"/>
</dbReference>
<dbReference type="Pfam" id="PF07653">
    <property type="entry name" value="SH3_2"/>
    <property type="match status" value="1"/>
</dbReference>
<dbReference type="CDD" id="cd00174">
    <property type="entry name" value="SH3"/>
    <property type="match status" value="1"/>
</dbReference>
<dbReference type="SUPFAM" id="SSF55550">
    <property type="entry name" value="SH2 domain"/>
    <property type="match status" value="1"/>
</dbReference>
<evidence type="ECO:0000313" key="1">
    <source>
        <dbReference type="Proteomes" id="UP000515154"/>
    </source>
</evidence>
<dbReference type="AlphaFoldDB" id="A0A7E6FJA1"/>
<dbReference type="KEGG" id="osn:115222877"/>
<dbReference type="Proteomes" id="UP000515154">
    <property type="component" value="Linkage group LG21"/>
</dbReference>
<proteinExistence type="predicted"/>
<organism evidence="1 2">
    <name type="scientific">Octopus sinensis</name>
    <name type="common">East Asian common octopus</name>
    <dbReference type="NCBI Taxonomy" id="2607531"/>
    <lineage>
        <taxon>Eukaryota</taxon>
        <taxon>Metazoa</taxon>
        <taxon>Spiralia</taxon>
        <taxon>Lophotrochozoa</taxon>
        <taxon>Mollusca</taxon>
        <taxon>Cephalopoda</taxon>
        <taxon>Coleoidea</taxon>
        <taxon>Octopodiformes</taxon>
        <taxon>Octopoda</taxon>
        <taxon>Incirrata</taxon>
        <taxon>Octopodidae</taxon>
        <taxon>Octopus</taxon>
    </lineage>
</organism>
<dbReference type="PROSITE" id="PS50002">
    <property type="entry name" value="SH3"/>
    <property type="match status" value="2"/>
</dbReference>
<dbReference type="PRINTS" id="PR00499">
    <property type="entry name" value="P67PHOX"/>
</dbReference>
<dbReference type="Pfam" id="PF00017">
    <property type="entry name" value="SH2"/>
    <property type="match status" value="1"/>
</dbReference>
<reference evidence="2" key="1">
    <citation type="submission" date="2025-08" db="UniProtKB">
        <authorList>
            <consortium name="RefSeq"/>
        </authorList>
    </citation>
    <scope>IDENTIFICATION</scope>
</reference>
<sequence>MEAVAKYDFKATASDELSFLKGSILKILSMDEEKMWYKAEQYGSEGYVPYNYIQLKPHPWFITKKVTRAQAEKMLLEKDDVGEYIQPDGAFLVRHSESSPGEFSISVKFRNEVQHYKVLRDGAGKYFLWVTKFSSLNAIVDYHRRSSVSRGETIFLMDMLMKKDKKKQVKASFDFDPQYPEELQLQKGEIITVLEKKDENWWRGENTRGVQGLFPATYVCEIQQ</sequence>
<dbReference type="CDD" id="cd09941">
    <property type="entry name" value="SH2_Grb2_like"/>
    <property type="match status" value="1"/>
</dbReference>
<dbReference type="InterPro" id="IPR043539">
    <property type="entry name" value="Grb2-like"/>
</dbReference>
<dbReference type="Gene3D" id="3.30.505.10">
    <property type="entry name" value="SH2 domain"/>
    <property type="match status" value="1"/>
</dbReference>
<dbReference type="PROSITE" id="PS50001">
    <property type="entry name" value="SH2"/>
    <property type="match status" value="1"/>
</dbReference>
<evidence type="ECO:0000313" key="2">
    <source>
        <dbReference type="RefSeq" id="XP_036367811.1"/>
    </source>
</evidence>
<gene>
    <name evidence="2" type="primary">LOC115222877</name>
</gene>
<dbReference type="InterPro" id="IPR000980">
    <property type="entry name" value="SH2"/>
</dbReference>
<dbReference type="CDD" id="cd11804">
    <property type="entry name" value="SH3_GRB2_like_N"/>
    <property type="match status" value="1"/>
</dbReference>
<dbReference type="PANTHER" id="PTHR46037">
    <property type="entry name" value="PROTEIN ENHANCER OF SEVENLESS 2B"/>
    <property type="match status" value="1"/>
</dbReference>
<protein>
    <submittedName>
        <fullName evidence="2">Growth factor receptor-bound protein 2</fullName>
    </submittedName>
</protein>
<keyword evidence="1" id="KW-1185">Reference proteome</keyword>
<dbReference type="InterPro" id="IPR036860">
    <property type="entry name" value="SH2_dom_sf"/>
</dbReference>
<dbReference type="InterPro" id="IPR036028">
    <property type="entry name" value="SH3-like_dom_sf"/>
</dbReference>
<dbReference type="SMART" id="SM00326">
    <property type="entry name" value="SH3"/>
    <property type="match status" value="2"/>
</dbReference>
<dbReference type="Gene3D" id="2.30.30.40">
    <property type="entry name" value="SH3 Domains"/>
    <property type="match status" value="2"/>
</dbReference>
<dbReference type="InterPro" id="IPR001452">
    <property type="entry name" value="SH3_domain"/>
</dbReference>
<accession>A0A7E6FJA1</accession>
<dbReference type="Pfam" id="PF00018">
    <property type="entry name" value="SH3_1"/>
    <property type="match status" value="1"/>
</dbReference>
<dbReference type="SMART" id="SM00252">
    <property type="entry name" value="SH2"/>
    <property type="match status" value="1"/>
</dbReference>